<evidence type="ECO:0000313" key="2">
    <source>
        <dbReference type="Proteomes" id="UP000265955"/>
    </source>
</evidence>
<gene>
    <name evidence="1" type="ORF">D3871_11440</name>
</gene>
<accession>A0A3A3FWP2</accession>
<dbReference type="RefSeq" id="WP_119769003.1">
    <property type="nucleotide sequence ID" value="NZ_QYUO01000001.1"/>
</dbReference>
<keyword evidence="2" id="KW-1185">Reference proteome</keyword>
<dbReference type="AlphaFoldDB" id="A0A3A3FWP2"/>
<proteinExistence type="predicted"/>
<sequence>MNKPWTKREHANGIAIVAGDLNSANVIAREVRAEHADLIAAAPDLLAELLAAEKIILAMLNVMTLEQKAQVHAKLDKDGVANEGMTRYHERRKALAKAGAV</sequence>
<name>A0A3A3FWP2_9BURK</name>
<organism evidence="1 2">
    <name type="scientific">Noviherbaspirillum saxi</name>
    <dbReference type="NCBI Taxonomy" id="2320863"/>
    <lineage>
        <taxon>Bacteria</taxon>
        <taxon>Pseudomonadati</taxon>
        <taxon>Pseudomonadota</taxon>
        <taxon>Betaproteobacteria</taxon>
        <taxon>Burkholderiales</taxon>
        <taxon>Oxalobacteraceae</taxon>
        <taxon>Noviherbaspirillum</taxon>
    </lineage>
</organism>
<reference evidence="2" key="1">
    <citation type="submission" date="2018-09" db="EMBL/GenBank/DDBJ databases">
        <authorList>
            <person name="Zhu H."/>
        </authorList>
    </citation>
    <scope>NUCLEOTIDE SEQUENCE [LARGE SCALE GENOMIC DNA]</scope>
    <source>
        <strain evidence="2">K1R23-30</strain>
    </source>
</reference>
<evidence type="ECO:0000313" key="1">
    <source>
        <dbReference type="EMBL" id="RJF99058.1"/>
    </source>
</evidence>
<dbReference type="Proteomes" id="UP000265955">
    <property type="component" value="Unassembled WGS sequence"/>
</dbReference>
<dbReference type="EMBL" id="QYUO01000001">
    <property type="protein sequence ID" value="RJF99058.1"/>
    <property type="molecule type" value="Genomic_DNA"/>
</dbReference>
<dbReference type="OrthoDB" id="8777795at2"/>
<comment type="caution">
    <text evidence="1">The sequence shown here is derived from an EMBL/GenBank/DDBJ whole genome shotgun (WGS) entry which is preliminary data.</text>
</comment>
<protein>
    <submittedName>
        <fullName evidence="1">Uncharacterized protein</fullName>
    </submittedName>
</protein>